<dbReference type="InterPro" id="IPR014710">
    <property type="entry name" value="RmlC-like_jellyroll"/>
</dbReference>
<keyword evidence="9" id="KW-1185">Reference proteome</keyword>
<dbReference type="InterPro" id="IPR003938">
    <property type="entry name" value="K_chnl_volt-dep_EAG/ELK/ERG"/>
</dbReference>
<evidence type="ECO:0000256" key="6">
    <source>
        <dbReference type="SAM" id="Phobius"/>
    </source>
</evidence>
<feature type="transmembrane region" description="Helical" evidence="6">
    <location>
        <begin position="428"/>
        <end position="452"/>
    </location>
</feature>
<dbReference type="EMBL" id="CP151505">
    <property type="protein sequence ID" value="WZN62180.1"/>
    <property type="molecule type" value="Genomic_DNA"/>
</dbReference>
<dbReference type="Gene3D" id="2.60.120.10">
    <property type="entry name" value="Jelly Rolls"/>
    <property type="match status" value="1"/>
</dbReference>
<feature type="transmembrane region" description="Helical" evidence="6">
    <location>
        <begin position="398"/>
        <end position="416"/>
    </location>
</feature>
<name>A0AAX4P9D4_9CHLO</name>
<feature type="transmembrane region" description="Helical" evidence="6">
    <location>
        <begin position="156"/>
        <end position="181"/>
    </location>
</feature>
<dbReference type="Pfam" id="PF00520">
    <property type="entry name" value="Ion_trans"/>
    <property type="match status" value="1"/>
</dbReference>
<keyword evidence="3 6" id="KW-1133">Transmembrane helix</keyword>
<feature type="transmembrane region" description="Helical" evidence="6">
    <location>
        <begin position="321"/>
        <end position="345"/>
    </location>
</feature>
<dbReference type="PANTHER" id="PTHR10217">
    <property type="entry name" value="VOLTAGE AND LIGAND GATED POTASSIUM CHANNEL"/>
    <property type="match status" value="1"/>
</dbReference>
<dbReference type="InterPro" id="IPR050818">
    <property type="entry name" value="KCNH_animal-type"/>
</dbReference>
<feature type="region of interest" description="Disordered" evidence="5">
    <location>
        <begin position="697"/>
        <end position="724"/>
    </location>
</feature>
<evidence type="ECO:0000313" key="8">
    <source>
        <dbReference type="EMBL" id="WZN62180.1"/>
    </source>
</evidence>
<evidence type="ECO:0000256" key="5">
    <source>
        <dbReference type="SAM" id="MobiDB-lite"/>
    </source>
</evidence>
<evidence type="ECO:0000256" key="4">
    <source>
        <dbReference type="ARBA" id="ARBA00023136"/>
    </source>
</evidence>
<sequence length="724" mass="82266">MAVSGGQASDGILQTMTQRDADEGRGNLLMDREPDRMGAADDVTPARTFFVRMVAQREIEVNEKEWFKILQRHGVNVDSSSWRQSRSPANSAGSTYGDRTHEGKGKRSSSWRETTSNFQILKVPLQGEEDREESYRDEMEHNAVRRAKRRIPIIEVLSPFSIYYATWQYLMMVLDCTYTAFWVPYSVFFGLEDCQWSEWTAVVDFVAGWLYVLDVLVNLRVGYSVVHKLSRTVELDSTKSALFYVKHGTFLVDFPATIPVFVQTVCLSVNGTSTNWAGINITQMMRLLRLLRLARAIRLLLSDALDAASVSVKRATGAKMIWFQFVQIVILFTWTAHMMACIWYYTAVLEDNMPNWPPKYKDNDRGSRQLYSCAEGEEDDAPDSWLKFAGLLCAPNSVQYMAAFYFSSMTITTVGYGDISATTTAEQAVATVMMFVGAIFFGYLVSTTTLFLEKVSSQKEELQIYNDKIDLVDSWVRNRGIPKKLNMKIRSFYSIVWSKSADLENEKKILQELPFPLRAAAAEHITTPLLKEVLCLSHVPDRHWQNLSRRFRAEWYPPGKFIAHSEGRGSGEGLKPDMDSLWLLERGRVMCVKQGESRNVSLNGPQVFGCSLILRVLDPNFPLETSFNTYMSTTPVWLWRVNKEYLATYLADNPAALVSFCEGLLVDLEQLKILGIDSDTENSLYAKVLDLKESLPEEDEDAVLPRGPSRQEVRTMQSPRVVQG</sequence>
<dbReference type="InterPro" id="IPR005821">
    <property type="entry name" value="Ion_trans_dom"/>
</dbReference>
<dbReference type="Proteomes" id="UP001472866">
    <property type="component" value="Chromosome 05"/>
</dbReference>
<dbReference type="PANTHER" id="PTHR10217:SF435">
    <property type="entry name" value="POTASSIUM VOLTAGE-GATED CHANNEL PROTEIN EAG"/>
    <property type="match status" value="1"/>
</dbReference>
<accession>A0AAX4P9D4</accession>
<feature type="region of interest" description="Disordered" evidence="5">
    <location>
        <begin position="1"/>
        <end position="25"/>
    </location>
</feature>
<evidence type="ECO:0000256" key="2">
    <source>
        <dbReference type="ARBA" id="ARBA00022692"/>
    </source>
</evidence>
<feature type="compositionally biased region" description="Polar residues" evidence="5">
    <location>
        <begin position="714"/>
        <end position="724"/>
    </location>
</feature>
<proteinExistence type="predicted"/>
<dbReference type="InterPro" id="IPR018490">
    <property type="entry name" value="cNMP-bd_dom_sf"/>
</dbReference>
<evidence type="ECO:0000256" key="3">
    <source>
        <dbReference type="ARBA" id="ARBA00022989"/>
    </source>
</evidence>
<gene>
    <name evidence="8" type="ORF">HKI87_05g37160</name>
</gene>
<dbReference type="GO" id="GO:0005249">
    <property type="term" value="F:voltage-gated potassium channel activity"/>
    <property type="evidence" value="ECO:0007669"/>
    <property type="project" value="InterPro"/>
</dbReference>
<dbReference type="SUPFAM" id="SSF51206">
    <property type="entry name" value="cAMP-binding domain-like"/>
    <property type="match status" value="1"/>
</dbReference>
<evidence type="ECO:0000259" key="7">
    <source>
        <dbReference type="Pfam" id="PF00520"/>
    </source>
</evidence>
<dbReference type="GO" id="GO:0005886">
    <property type="term" value="C:plasma membrane"/>
    <property type="evidence" value="ECO:0007669"/>
    <property type="project" value="TreeGrafter"/>
</dbReference>
<dbReference type="AlphaFoldDB" id="A0AAX4P9D4"/>
<reference evidence="8 9" key="1">
    <citation type="submission" date="2024-03" db="EMBL/GenBank/DDBJ databases">
        <title>Complete genome sequence of the green alga Chloropicon roscoffensis RCC1871.</title>
        <authorList>
            <person name="Lemieux C."/>
            <person name="Pombert J.-F."/>
            <person name="Otis C."/>
            <person name="Turmel M."/>
        </authorList>
    </citation>
    <scope>NUCLEOTIDE SEQUENCE [LARGE SCALE GENOMIC DNA]</scope>
    <source>
        <strain evidence="8 9">RCC1871</strain>
    </source>
</reference>
<dbReference type="PRINTS" id="PR01463">
    <property type="entry name" value="EAGCHANLFMLY"/>
</dbReference>
<dbReference type="SUPFAM" id="SSF81324">
    <property type="entry name" value="Voltage-gated potassium channels"/>
    <property type="match status" value="1"/>
</dbReference>
<dbReference type="Gene3D" id="1.10.287.70">
    <property type="match status" value="1"/>
</dbReference>
<dbReference type="Gene3D" id="1.10.287.630">
    <property type="entry name" value="Helix hairpin bin"/>
    <property type="match status" value="1"/>
</dbReference>
<keyword evidence="2 6" id="KW-0812">Transmembrane</keyword>
<feature type="region of interest" description="Disordered" evidence="5">
    <location>
        <begin position="78"/>
        <end position="114"/>
    </location>
</feature>
<feature type="transmembrane region" description="Helical" evidence="6">
    <location>
        <begin position="201"/>
        <end position="221"/>
    </location>
</feature>
<feature type="compositionally biased region" description="Polar residues" evidence="5">
    <location>
        <begin position="78"/>
        <end position="94"/>
    </location>
</feature>
<keyword evidence="4 6" id="KW-0472">Membrane</keyword>
<evidence type="ECO:0000256" key="1">
    <source>
        <dbReference type="ARBA" id="ARBA00004141"/>
    </source>
</evidence>
<comment type="subcellular location">
    <subcellularLocation>
        <location evidence="1">Membrane</location>
        <topology evidence="1">Multi-pass membrane protein</topology>
    </subcellularLocation>
</comment>
<evidence type="ECO:0000313" key="9">
    <source>
        <dbReference type="Proteomes" id="UP001472866"/>
    </source>
</evidence>
<organism evidence="8 9">
    <name type="scientific">Chloropicon roscoffensis</name>
    <dbReference type="NCBI Taxonomy" id="1461544"/>
    <lineage>
        <taxon>Eukaryota</taxon>
        <taxon>Viridiplantae</taxon>
        <taxon>Chlorophyta</taxon>
        <taxon>Chloropicophyceae</taxon>
        <taxon>Chloropicales</taxon>
        <taxon>Chloropicaceae</taxon>
        <taxon>Chloropicon</taxon>
    </lineage>
</organism>
<protein>
    <submittedName>
        <fullName evidence="8">Ion transport protein</fullName>
    </submittedName>
</protein>
<dbReference type="GO" id="GO:0042391">
    <property type="term" value="P:regulation of membrane potential"/>
    <property type="evidence" value="ECO:0007669"/>
    <property type="project" value="TreeGrafter"/>
</dbReference>
<feature type="domain" description="Ion transport" evidence="7">
    <location>
        <begin position="167"/>
        <end position="445"/>
    </location>
</feature>